<organism evidence="4">
    <name type="scientific">Gongylonema pulchrum</name>
    <dbReference type="NCBI Taxonomy" id="637853"/>
    <lineage>
        <taxon>Eukaryota</taxon>
        <taxon>Metazoa</taxon>
        <taxon>Ecdysozoa</taxon>
        <taxon>Nematoda</taxon>
        <taxon>Chromadorea</taxon>
        <taxon>Rhabditida</taxon>
        <taxon>Spirurina</taxon>
        <taxon>Spiruromorpha</taxon>
        <taxon>Spiruroidea</taxon>
        <taxon>Gongylonematidae</taxon>
        <taxon>Gongylonema</taxon>
    </lineage>
</organism>
<accession>A0A183EM85</accession>
<reference evidence="4" key="1">
    <citation type="submission" date="2016-06" db="UniProtKB">
        <authorList>
            <consortium name="WormBaseParasite"/>
        </authorList>
    </citation>
    <scope>IDENTIFICATION</scope>
</reference>
<dbReference type="Gene3D" id="1.20.1270.60">
    <property type="entry name" value="Arfaptin homology (AH) domain/BAR domain"/>
    <property type="match status" value="1"/>
</dbReference>
<dbReference type="Proteomes" id="UP000271098">
    <property type="component" value="Unassembled WGS sequence"/>
</dbReference>
<name>A0A183EM85_9BILA</name>
<feature type="region of interest" description="Disordered" evidence="1">
    <location>
        <begin position="37"/>
        <end position="58"/>
    </location>
</feature>
<evidence type="ECO:0000256" key="1">
    <source>
        <dbReference type="SAM" id="MobiDB-lite"/>
    </source>
</evidence>
<evidence type="ECO:0000313" key="2">
    <source>
        <dbReference type="EMBL" id="VDN39432.1"/>
    </source>
</evidence>
<dbReference type="AlphaFoldDB" id="A0A183EM85"/>
<dbReference type="OrthoDB" id="5835493at2759"/>
<gene>
    <name evidence="2" type="ORF">GPUH_LOCUS22079</name>
</gene>
<proteinExistence type="predicted"/>
<keyword evidence="3" id="KW-1185">Reference proteome</keyword>
<sequence>MTVMKRSRKSHCEFVLQILFYNTNSSSVIHFDLSTENVQERRPDKPAAVPATAPPQPPQCSGFRKFLMRISEKIGTVERVEYSKRFNDSCKDVDEYRVVLEEMAVQLMSVIQQNPKYIPIPPGRMDLAAPPNEDPWELLESVLKSFLQHIEANREVEQIQISSGKMAAAHREHQLRGRRALHAIRTFINVDYENIRDARTSEFFEELPSTLETLRQEVDFAKRQLKGSQTLEEIDTNNAVYMDATKNFKKQLHDVIFIMLL</sequence>
<protein>
    <submittedName>
        <fullName evidence="4">BAR domain-containing protein</fullName>
    </submittedName>
</protein>
<evidence type="ECO:0000313" key="3">
    <source>
        <dbReference type="Proteomes" id="UP000271098"/>
    </source>
</evidence>
<evidence type="ECO:0000313" key="4">
    <source>
        <dbReference type="WBParaSite" id="GPUH_0002210301-mRNA-1"/>
    </source>
</evidence>
<dbReference type="WBParaSite" id="GPUH_0002210301-mRNA-1">
    <property type="protein sequence ID" value="GPUH_0002210301-mRNA-1"/>
    <property type="gene ID" value="GPUH_0002210301"/>
</dbReference>
<dbReference type="EMBL" id="UYRT01094187">
    <property type="protein sequence ID" value="VDN39432.1"/>
    <property type="molecule type" value="Genomic_DNA"/>
</dbReference>
<reference evidence="2 3" key="2">
    <citation type="submission" date="2018-11" db="EMBL/GenBank/DDBJ databases">
        <authorList>
            <consortium name="Pathogen Informatics"/>
        </authorList>
    </citation>
    <scope>NUCLEOTIDE SEQUENCE [LARGE SCALE GENOMIC DNA]</scope>
</reference>
<dbReference type="InterPro" id="IPR027267">
    <property type="entry name" value="AH/BAR_dom_sf"/>
</dbReference>